<dbReference type="HOGENOM" id="CLU_026974_0_1_6"/>
<dbReference type="RefSeq" id="WP_012073004.1">
    <property type="nucleotide sequence ID" value="NC_009655.1"/>
</dbReference>
<sequence length="349" mass="39277">MIHSVLLNRKKTILKLTALYLFSGWLLPMTAQAEGRLNIYCSVQNTACEKISRAFGEKYNVKTQFVRNSTGTVLGKIRTEKDNPQADVWYGGTLEPHLQAADLGLLEKYRSPNQKYIMPRFKKLMDQQGDYISVIYLMELAIGVNTKKLQALNVKPPKCFKDLLAPRFKNQIQYADPRVSGTGYSFITTLAALWGEDKAFDYLTELNKNVAQFSKSGLATSNLATGEVAVDISFMNAYLREREKGAPVEGVLPCEGVGYTLGATSIIKGARNLDNAKLFTDWVLTAEAQEIPWREANSYQQPTNIHAKAYPKARLPQTVNFIDLDVIRFGSDKESKRLIQRWTDTSLNQ</sequence>
<dbReference type="eggNOG" id="COG1840">
    <property type="taxonomic scope" value="Bacteria"/>
</dbReference>
<dbReference type="CDD" id="cd13544">
    <property type="entry name" value="PBP2_Fbp_like_1"/>
    <property type="match status" value="1"/>
</dbReference>
<accession>A6VNT0</accession>
<proteinExistence type="predicted"/>
<evidence type="ECO:0000313" key="2">
    <source>
        <dbReference type="EMBL" id="ABR74627.1"/>
    </source>
</evidence>
<dbReference type="OrthoDB" id="305758at2"/>
<dbReference type="SUPFAM" id="SSF53850">
    <property type="entry name" value="Periplasmic binding protein-like II"/>
    <property type="match status" value="1"/>
</dbReference>
<gene>
    <name evidence="2" type="ordered locus">Asuc_1267</name>
</gene>
<name>A6VNT0_ACTSZ</name>
<dbReference type="PANTHER" id="PTHR30006:SF2">
    <property type="entry name" value="ABC TRANSPORTER SUBSTRATE-BINDING PROTEIN"/>
    <property type="match status" value="1"/>
</dbReference>
<dbReference type="GO" id="GO:0015888">
    <property type="term" value="P:thiamine transport"/>
    <property type="evidence" value="ECO:0007669"/>
    <property type="project" value="TreeGrafter"/>
</dbReference>
<dbReference type="InterPro" id="IPR026045">
    <property type="entry name" value="Ferric-bd"/>
</dbReference>
<evidence type="ECO:0000256" key="1">
    <source>
        <dbReference type="ARBA" id="ARBA00022729"/>
    </source>
</evidence>
<reference evidence="3" key="1">
    <citation type="journal article" date="2010" name="BMC Genomics">
        <title>A genomic perspective on the potential of Actinobacillus succinogenes for industrial succinate production.</title>
        <authorList>
            <person name="McKinlay J.B."/>
            <person name="Laivenieks M."/>
            <person name="Schindler B.D."/>
            <person name="McKinlay A.A."/>
            <person name="Siddaramappa S."/>
            <person name="Challacombe J.F."/>
            <person name="Lowry S.R."/>
            <person name="Clum A."/>
            <person name="Lapidus A.L."/>
            <person name="Burkhart K.B."/>
            <person name="Harkins V."/>
            <person name="Vieille C."/>
        </authorList>
    </citation>
    <scope>NUCLEOTIDE SEQUENCE [LARGE SCALE GENOMIC DNA]</scope>
    <source>
        <strain evidence="3">ATCC 55618 / DSM 22257 / CCUG 43843 / 130Z</strain>
    </source>
</reference>
<dbReference type="Proteomes" id="UP000001114">
    <property type="component" value="Chromosome"/>
</dbReference>
<dbReference type="STRING" id="339671.Asuc_1267"/>
<dbReference type="PIRSF" id="PIRSF002825">
    <property type="entry name" value="CfbpA"/>
    <property type="match status" value="1"/>
</dbReference>
<dbReference type="Gene3D" id="3.40.190.10">
    <property type="entry name" value="Periplasmic binding protein-like II"/>
    <property type="match status" value="2"/>
</dbReference>
<organism evidence="2 3">
    <name type="scientific">Actinobacillus succinogenes (strain ATCC 55618 / DSM 22257 / CCUG 43843 / 130Z)</name>
    <dbReference type="NCBI Taxonomy" id="339671"/>
    <lineage>
        <taxon>Bacteria</taxon>
        <taxon>Pseudomonadati</taxon>
        <taxon>Pseudomonadota</taxon>
        <taxon>Gammaproteobacteria</taxon>
        <taxon>Pasteurellales</taxon>
        <taxon>Pasteurellaceae</taxon>
        <taxon>Actinobacillus</taxon>
    </lineage>
</organism>
<dbReference type="EMBL" id="CP000746">
    <property type="protein sequence ID" value="ABR74627.1"/>
    <property type="molecule type" value="Genomic_DNA"/>
</dbReference>
<dbReference type="AlphaFoldDB" id="A6VNT0"/>
<dbReference type="KEGG" id="asu:Asuc_1267"/>
<protein>
    <submittedName>
        <fullName evidence="2">Extracellular solute-binding protein family 1</fullName>
    </submittedName>
</protein>
<dbReference type="GO" id="GO:0030288">
    <property type="term" value="C:outer membrane-bounded periplasmic space"/>
    <property type="evidence" value="ECO:0007669"/>
    <property type="project" value="TreeGrafter"/>
</dbReference>
<dbReference type="PANTHER" id="PTHR30006">
    <property type="entry name" value="THIAMINE-BINDING PERIPLASMIC PROTEIN-RELATED"/>
    <property type="match status" value="1"/>
</dbReference>
<dbReference type="GO" id="GO:0030975">
    <property type="term" value="F:thiamine binding"/>
    <property type="evidence" value="ECO:0007669"/>
    <property type="project" value="TreeGrafter"/>
</dbReference>
<dbReference type="Pfam" id="PF13343">
    <property type="entry name" value="SBP_bac_6"/>
    <property type="match status" value="1"/>
</dbReference>
<dbReference type="GO" id="GO:0030976">
    <property type="term" value="F:thiamine pyrophosphate binding"/>
    <property type="evidence" value="ECO:0007669"/>
    <property type="project" value="TreeGrafter"/>
</dbReference>
<keyword evidence="3" id="KW-1185">Reference proteome</keyword>
<evidence type="ECO:0000313" key="3">
    <source>
        <dbReference type="Proteomes" id="UP000001114"/>
    </source>
</evidence>
<keyword evidence="1" id="KW-0732">Signal</keyword>